<comment type="function">
    <text evidence="11">May have a role in immune function. Probably involved in the processing of antigenic peptides during MHC class II-mediated antigen presentation.</text>
</comment>
<protein>
    <recommendedName>
        <fullName evidence="5">cathepsin E</fullName>
        <ecNumber evidence="5">3.4.23.34</ecNumber>
    </recommendedName>
</protein>
<dbReference type="Proteomes" id="UP000694569">
    <property type="component" value="Unplaced"/>
</dbReference>
<reference evidence="18" key="1">
    <citation type="submission" date="2025-08" db="UniProtKB">
        <authorList>
            <consortium name="Ensembl"/>
        </authorList>
    </citation>
    <scope>IDENTIFICATION</scope>
</reference>
<evidence type="ECO:0000256" key="4">
    <source>
        <dbReference type="ARBA" id="ARBA00011748"/>
    </source>
</evidence>
<evidence type="ECO:0000256" key="2">
    <source>
        <dbReference type="ARBA" id="ARBA00004177"/>
    </source>
</evidence>
<keyword evidence="14" id="KW-0064">Aspartyl protease</keyword>
<evidence type="ECO:0000256" key="6">
    <source>
        <dbReference type="ARBA" id="ARBA00022553"/>
    </source>
</evidence>
<dbReference type="Gene3D" id="2.40.70.10">
    <property type="entry name" value="Acid Proteases"/>
    <property type="match status" value="2"/>
</dbReference>
<evidence type="ECO:0000256" key="5">
    <source>
        <dbReference type="ARBA" id="ARBA00013240"/>
    </source>
</evidence>
<feature type="domain" description="IRS-type PTB" evidence="16">
    <location>
        <begin position="11"/>
        <end position="113"/>
    </location>
</feature>
<comment type="subcellular location">
    <subcellularLocation>
        <location evidence="2">Endosome</location>
    </subcellularLocation>
</comment>
<dbReference type="GO" id="GO:0004190">
    <property type="term" value="F:aspartic-type endopeptidase activity"/>
    <property type="evidence" value="ECO:0007669"/>
    <property type="project" value="UniProtKB-KW"/>
</dbReference>
<organism evidence="18 19">
    <name type="scientific">Leptobrachium leishanense</name>
    <name type="common">Leishan spiny toad</name>
    <dbReference type="NCBI Taxonomy" id="445787"/>
    <lineage>
        <taxon>Eukaryota</taxon>
        <taxon>Metazoa</taxon>
        <taxon>Chordata</taxon>
        <taxon>Craniata</taxon>
        <taxon>Vertebrata</taxon>
        <taxon>Euteleostomi</taxon>
        <taxon>Amphibia</taxon>
        <taxon>Batrachia</taxon>
        <taxon>Anura</taxon>
        <taxon>Pelobatoidea</taxon>
        <taxon>Megophryidae</taxon>
        <taxon>Leptobrachium</taxon>
    </lineage>
</organism>
<name>A0A8C5LKN0_9ANUR</name>
<dbReference type="FunFam" id="2.40.70.10:FF:000006">
    <property type="entry name" value="Cathepsin E"/>
    <property type="match status" value="1"/>
</dbReference>
<keyword evidence="7" id="KW-0519">Myristate</keyword>
<dbReference type="AlphaFoldDB" id="A0A8C5LKN0"/>
<evidence type="ECO:0000256" key="9">
    <source>
        <dbReference type="ARBA" id="ARBA00023157"/>
    </source>
</evidence>
<dbReference type="PANTHER" id="PTHR47966">
    <property type="entry name" value="BETA-SITE APP-CLEAVING ENZYME, ISOFORM A-RELATED"/>
    <property type="match status" value="1"/>
</dbReference>
<keyword evidence="7" id="KW-0449">Lipoprotein</keyword>
<evidence type="ECO:0000259" key="16">
    <source>
        <dbReference type="PROSITE" id="PS51064"/>
    </source>
</evidence>
<dbReference type="PROSITE" id="PS00141">
    <property type="entry name" value="ASP_PROTEASE"/>
    <property type="match status" value="2"/>
</dbReference>
<evidence type="ECO:0000259" key="17">
    <source>
        <dbReference type="PROSITE" id="PS51767"/>
    </source>
</evidence>
<evidence type="ECO:0000256" key="10">
    <source>
        <dbReference type="ARBA" id="ARBA00023180"/>
    </source>
</evidence>
<evidence type="ECO:0000256" key="8">
    <source>
        <dbReference type="ARBA" id="ARBA00022753"/>
    </source>
</evidence>
<dbReference type="Ensembl" id="ENSLLET00000001623.1">
    <property type="protein sequence ID" value="ENSLLEP00000001545.1"/>
    <property type="gene ID" value="ENSLLEG00000001020.1"/>
</dbReference>
<feature type="region of interest" description="Disordered" evidence="15">
    <location>
        <begin position="181"/>
        <end position="203"/>
    </location>
</feature>
<dbReference type="InterPro" id="IPR001461">
    <property type="entry name" value="Aspartic_peptidase_A1"/>
</dbReference>
<keyword evidence="14" id="KW-0645">Protease</keyword>
<dbReference type="Gene3D" id="6.10.140.60">
    <property type="match status" value="1"/>
</dbReference>
<comment type="subunit">
    <text evidence="4">Homodimer; disulfide-linked.</text>
</comment>
<evidence type="ECO:0000256" key="13">
    <source>
        <dbReference type="PIRSR" id="PIRSR601461-2"/>
    </source>
</evidence>
<dbReference type="Pfam" id="PF00026">
    <property type="entry name" value="Asp"/>
    <property type="match status" value="1"/>
</dbReference>
<dbReference type="PANTHER" id="PTHR47966:SF66">
    <property type="entry name" value="PEPSINOGEN C"/>
    <property type="match status" value="1"/>
</dbReference>
<keyword evidence="8" id="KW-0967">Endosome</keyword>
<dbReference type="InterPro" id="IPR033121">
    <property type="entry name" value="PEPTIDASE_A1"/>
</dbReference>
<feature type="active site" evidence="12">
    <location>
        <position position="317"/>
    </location>
</feature>
<evidence type="ECO:0000256" key="15">
    <source>
        <dbReference type="SAM" id="MobiDB-lite"/>
    </source>
</evidence>
<evidence type="ECO:0000256" key="7">
    <source>
        <dbReference type="ARBA" id="ARBA00022707"/>
    </source>
</evidence>
<dbReference type="EC" id="3.4.23.34" evidence="5"/>
<feature type="active site" evidence="12">
    <location>
        <position position="503"/>
    </location>
</feature>
<dbReference type="InterPro" id="IPR038742">
    <property type="entry name" value="FRS2_PTB"/>
</dbReference>
<dbReference type="InterPro" id="IPR002404">
    <property type="entry name" value="IRS_PTB"/>
</dbReference>
<keyword evidence="6" id="KW-0597">Phosphoprotein</keyword>
<keyword evidence="10" id="KW-0325">Glycoprotein</keyword>
<dbReference type="SMART" id="SM00310">
    <property type="entry name" value="PTBI"/>
    <property type="match status" value="1"/>
</dbReference>
<evidence type="ECO:0000256" key="14">
    <source>
        <dbReference type="RuleBase" id="RU000454"/>
    </source>
</evidence>
<dbReference type="CDD" id="cd05477">
    <property type="entry name" value="gastricsin"/>
    <property type="match status" value="1"/>
</dbReference>
<sequence>MGSCCSCRDGLPDNHPTKFKVTNVDDEGTELGSGIMELTQTELVLHTRKRDAVRWPYLCLRRYGYDSNLFSFESGRRCQTGQGIFAFKCSRAEEIFNLLQELMQRNSISVVEEPVIITRSGHPGEMDLQRTQQTTGALGYTGFPNGFHSFPREGPTFPSSRHPTMGNLRHPSVGDDSTHGLMTPEDQSHTYVNTSSGEEEMGGRHCMHSLPEAHTPYHDPQRHMLGPGCSMEERNPQVYLQPGELSEGIVKVPLKRFKSMRQVMKDHGIRAPLTDPATKYYNQFATAFEPLANYMDMSYYGEISIGTPPQNFLVLFDTGSSNLWVASTYCQSQACTNHPLFNPSQSSTYSSNQQQFSLQYGTGSLTGLLGYDTVTIQNIAITQQEFGLSINEPGTNFVYAQFDGILGLAYPSIAVGGATTVMQGMLQQNLLNQPIFAFYLSGQENSQNGGEVAFGGVDQNYYSGQITWTPVTSETYWQIGIQGFSIGGQATGWCSQGCQGIVDTGTSLLTAPQQVFSSLMQSIGAQQDQNGQYVVSCGSIQNLPTISFTINGVSFPLPPSAYVLQQNSGYCEIGIMQTYLPSQSGQPLWILGDVFLRQYYSVYDLGNNQVGFAQAA</sequence>
<evidence type="ECO:0000256" key="12">
    <source>
        <dbReference type="PIRSR" id="PIRSR601461-1"/>
    </source>
</evidence>
<dbReference type="Pfam" id="PF02174">
    <property type="entry name" value="IRS"/>
    <property type="match status" value="1"/>
</dbReference>
<accession>A0A8C5LKN0</accession>
<dbReference type="SUPFAM" id="SSF50630">
    <property type="entry name" value="Acid proteases"/>
    <property type="match status" value="1"/>
</dbReference>
<dbReference type="PROSITE" id="PS51064">
    <property type="entry name" value="IRS_PTB"/>
    <property type="match status" value="1"/>
</dbReference>
<dbReference type="Pfam" id="PF07966">
    <property type="entry name" value="A1_Propeptide"/>
    <property type="match status" value="1"/>
</dbReference>
<dbReference type="GO" id="GO:0006508">
    <property type="term" value="P:proteolysis"/>
    <property type="evidence" value="ECO:0007669"/>
    <property type="project" value="UniProtKB-KW"/>
</dbReference>
<dbReference type="Gene3D" id="2.30.29.30">
    <property type="entry name" value="Pleckstrin-homology domain (PH domain)/Phosphotyrosine-binding domain (PTB)"/>
    <property type="match status" value="1"/>
</dbReference>
<dbReference type="InterPro" id="IPR001969">
    <property type="entry name" value="Aspartic_peptidase_AS"/>
</dbReference>
<keyword evidence="19" id="KW-1185">Reference proteome</keyword>
<comment type="catalytic activity">
    <reaction evidence="1">
        <text>Similar to cathepsin D, but slightly broader specificity.</text>
        <dbReference type="EC" id="3.4.23.34"/>
    </reaction>
</comment>
<dbReference type="GeneTree" id="ENSGT00940000164965"/>
<keyword evidence="14" id="KW-0378">Hydrolase</keyword>
<keyword evidence="9 13" id="KW-1015">Disulfide bond</keyword>
<dbReference type="InterPro" id="IPR011993">
    <property type="entry name" value="PH-like_dom_sf"/>
</dbReference>
<comment type="similarity">
    <text evidence="3 14">Belongs to the peptidase A1 family.</text>
</comment>
<evidence type="ECO:0000256" key="1">
    <source>
        <dbReference type="ARBA" id="ARBA00001898"/>
    </source>
</evidence>
<evidence type="ECO:0000256" key="11">
    <source>
        <dbReference type="ARBA" id="ARBA00058213"/>
    </source>
</evidence>
<evidence type="ECO:0000256" key="3">
    <source>
        <dbReference type="ARBA" id="ARBA00007447"/>
    </source>
</evidence>
<dbReference type="PROSITE" id="PS51767">
    <property type="entry name" value="PEPTIDASE_A1"/>
    <property type="match status" value="1"/>
</dbReference>
<dbReference type="SUPFAM" id="SSF50729">
    <property type="entry name" value="PH domain-like"/>
    <property type="match status" value="1"/>
</dbReference>
<dbReference type="SMART" id="SM01244">
    <property type="entry name" value="IRS"/>
    <property type="match status" value="1"/>
</dbReference>
<feature type="disulfide bond" evidence="13">
    <location>
        <begin position="330"/>
        <end position="335"/>
    </location>
</feature>
<dbReference type="InterPro" id="IPR012848">
    <property type="entry name" value="Aspartic_peptidase_N"/>
</dbReference>
<dbReference type="CDD" id="cd01202">
    <property type="entry name" value="PTB_FRS2"/>
    <property type="match status" value="1"/>
</dbReference>
<dbReference type="InterPro" id="IPR021109">
    <property type="entry name" value="Peptidase_aspartic_dom_sf"/>
</dbReference>
<dbReference type="PRINTS" id="PR00792">
    <property type="entry name" value="PEPSIN"/>
</dbReference>
<dbReference type="FunFam" id="2.40.70.10:FF:000004">
    <property type="entry name" value="Pepsin A"/>
    <property type="match status" value="1"/>
</dbReference>
<evidence type="ECO:0000313" key="19">
    <source>
        <dbReference type="Proteomes" id="UP000694569"/>
    </source>
</evidence>
<dbReference type="OrthoDB" id="8817077at2759"/>
<evidence type="ECO:0000313" key="18">
    <source>
        <dbReference type="Ensembl" id="ENSLLEP00000001545.1"/>
    </source>
</evidence>
<feature type="domain" description="Peptidase A1" evidence="17">
    <location>
        <begin position="299"/>
        <end position="613"/>
    </location>
</feature>
<proteinExistence type="inferred from homology"/>
<dbReference type="GO" id="GO:0005768">
    <property type="term" value="C:endosome"/>
    <property type="evidence" value="ECO:0007669"/>
    <property type="project" value="UniProtKB-SubCell"/>
</dbReference>
<reference evidence="18" key="2">
    <citation type="submission" date="2025-09" db="UniProtKB">
        <authorList>
            <consortium name="Ensembl"/>
        </authorList>
    </citation>
    <scope>IDENTIFICATION</scope>
</reference>